<accession>E4ZJB5</accession>
<dbReference type="InterPro" id="IPR029044">
    <property type="entry name" value="Nucleotide-diphossugar_trans"/>
</dbReference>
<evidence type="ECO:0000256" key="1">
    <source>
        <dbReference type="ARBA" id="ARBA00004370"/>
    </source>
</evidence>
<dbReference type="VEuPathDB" id="FungiDB:LEMA_P070540.1"/>
<dbReference type="STRING" id="985895.E4ZJB5"/>
<dbReference type="eggNOG" id="ENOG502QS3D">
    <property type="taxonomic scope" value="Eukaryota"/>
</dbReference>
<protein>
    <submittedName>
        <fullName evidence="8">Uncharacterized protein</fullName>
    </submittedName>
</protein>
<keyword evidence="9" id="KW-1185">Reference proteome</keyword>
<evidence type="ECO:0000256" key="4">
    <source>
        <dbReference type="ARBA" id="ARBA00022692"/>
    </source>
</evidence>
<comment type="similarity">
    <text evidence="2">Belongs to the glycosyltransferase 32 family.</text>
</comment>
<keyword evidence="5 7" id="KW-1133">Transmembrane helix</keyword>
<dbReference type="GO" id="GO:0051999">
    <property type="term" value="P:mannosyl-inositol phosphorylceramide biosynthetic process"/>
    <property type="evidence" value="ECO:0007669"/>
    <property type="project" value="TreeGrafter"/>
</dbReference>
<evidence type="ECO:0000256" key="7">
    <source>
        <dbReference type="SAM" id="Phobius"/>
    </source>
</evidence>
<dbReference type="InParanoid" id="E4ZJB5"/>
<dbReference type="Pfam" id="PF04488">
    <property type="entry name" value="Gly_transf_sug"/>
    <property type="match status" value="1"/>
</dbReference>
<dbReference type="Gene3D" id="3.90.550.20">
    <property type="match status" value="1"/>
</dbReference>
<keyword evidence="4 7" id="KW-0812">Transmembrane</keyword>
<dbReference type="CAZy" id="GT32">
    <property type="family name" value="Glycosyltransferase Family 32"/>
</dbReference>
<organism evidence="9">
    <name type="scientific">Leptosphaeria maculans (strain JN3 / isolate v23.1.3 / race Av1-4-5-6-7-8)</name>
    <name type="common">Blackleg fungus</name>
    <name type="synonym">Phoma lingam</name>
    <dbReference type="NCBI Taxonomy" id="985895"/>
    <lineage>
        <taxon>Eukaryota</taxon>
        <taxon>Fungi</taxon>
        <taxon>Dikarya</taxon>
        <taxon>Ascomycota</taxon>
        <taxon>Pezizomycotina</taxon>
        <taxon>Dothideomycetes</taxon>
        <taxon>Pleosporomycetidae</taxon>
        <taxon>Pleosporales</taxon>
        <taxon>Pleosporineae</taxon>
        <taxon>Leptosphaeriaceae</taxon>
        <taxon>Plenodomus</taxon>
        <taxon>Plenodomus lingam/Leptosphaeria maculans species complex</taxon>
    </lineage>
</organism>
<evidence type="ECO:0000256" key="2">
    <source>
        <dbReference type="ARBA" id="ARBA00009003"/>
    </source>
</evidence>
<name>E4ZJB5_LEPMJ</name>
<dbReference type="EMBL" id="FP929072">
    <property type="protein sequence ID" value="CBX91546.1"/>
    <property type="molecule type" value="Genomic_DNA"/>
</dbReference>
<evidence type="ECO:0000256" key="3">
    <source>
        <dbReference type="ARBA" id="ARBA00022679"/>
    </source>
</evidence>
<dbReference type="PANTHER" id="PTHR32385:SF20">
    <property type="entry name" value="MANNOSYL PHOSPHORYLINOSITOL CERAMIDE SYNTHASE CSH1-RELATED"/>
    <property type="match status" value="1"/>
</dbReference>
<proteinExistence type="inferred from homology"/>
<dbReference type="GO" id="GO:0016020">
    <property type="term" value="C:membrane"/>
    <property type="evidence" value="ECO:0007669"/>
    <property type="project" value="UniProtKB-SubCell"/>
</dbReference>
<dbReference type="PANTHER" id="PTHR32385">
    <property type="entry name" value="MANNOSYL PHOSPHORYLINOSITOL CERAMIDE SYNTHASE"/>
    <property type="match status" value="1"/>
</dbReference>
<sequence length="266" mass="31131">MLRGHFIVKGVAILSLLFSFYYVTSQRAFENFLDTLNITFDDFPQEYAKVLNESVANKQQPPEDFDYESTFKHIQIPRIIHYIWFKDLYPTREGATKIPSVGSQSPELCRKFNPNYEIRMWNATSARDLLAAEYSWFLPTYDNYRYPIQQIDALKYFALYHYGGVYMDLDIACRRNLDPLLDFPAWFPEASPLGVNNDLMAAAPRHPVLKRMTERLSAYNRNWIFPYITIFWTTGPHFTTDILHEWYSSSDRPGVVDGSKKKEAGK</sequence>
<dbReference type="GeneID" id="13288112"/>
<dbReference type="AlphaFoldDB" id="E4ZJB5"/>
<dbReference type="OrthoDB" id="3647at2759"/>
<dbReference type="OMA" id="IRMWNAT"/>
<dbReference type="SUPFAM" id="SSF53448">
    <property type="entry name" value="Nucleotide-diphospho-sugar transferases"/>
    <property type="match status" value="1"/>
</dbReference>
<gene>
    <name evidence="8" type="ORF">LEMA_P070540.1</name>
</gene>
<dbReference type="InterPro" id="IPR007577">
    <property type="entry name" value="GlycoTrfase_DXD_sugar-bd_CS"/>
</dbReference>
<keyword evidence="6 7" id="KW-0472">Membrane</keyword>
<comment type="subcellular location">
    <subcellularLocation>
        <location evidence="1">Membrane</location>
    </subcellularLocation>
</comment>
<feature type="transmembrane region" description="Helical" evidence="7">
    <location>
        <begin position="6"/>
        <end position="23"/>
    </location>
</feature>
<evidence type="ECO:0000313" key="9">
    <source>
        <dbReference type="Proteomes" id="UP000002668"/>
    </source>
</evidence>
<evidence type="ECO:0000256" key="6">
    <source>
        <dbReference type="ARBA" id="ARBA00023136"/>
    </source>
</evidence>
<reference evidence="9" key="1">
    <citation type="journal article" date="2011" name="Nat. Commun.">
        <title>Effector diversification within compartments of the Leptosphaeria maculans genome affected by Repeat-Induced Point mutations.</title>
        <authorList>
            <person name="Rouxel T."/>
            <person name="Grandaubert J."/>
            <person name="Hane J.K."/>
            <person name="Hoede C."/>
            <person name="van de Wouw A.P."/>
            <person name="Couloux A."/>
            <person name="Dominguez V."/>
            <person name="Anthouard V."/>
            <person name="Bally P."/>
            <person name="Bourras S."/>
            <person name="Cozijnsen A.J."/>
            <person name="Ciuffetti L.M."/>
            <person name="Degrave A."/>
            <person name="Dilmaghani A."/>
            <person name="Duret L."/>
            <person name="Fudal I."/>
            <person name="Goodwin S.B."/>
            <person name="Gout L."/>
            <person name="Glaser N."/>
            <person name="Linglin J."/>
            <person name="Kema G.H.J."/>
            <person name="Lapalu N."/>
            <person name="Lawrence C.B."/>
            <person name="May K."/>
            <person name="Meyer M."/>
            <person name="Ollivier B."/>
            <person name="Poulain J."/>
            <person name="Schoch C.L."/>
            <person name="Simon A."/>
            <person name="Spatafora J.W."/>
            <person name="Stachowiak A."/>
            <person name="Turgeon B.G."/>
            <person name="Tyler B.M."/>
            <person name="Vincent D."/>
            <person name="Weissenbach J."/>
            <person name="Amselem J."/>
            <person name="Quesneville H."/>
            <person name="Oliver R.P."/>
            <person name="Wincker P."/>
            <person name="Balesdent M.-H."/>
            <person name="Howlett B.J."/>
        </authorList>
    </citation>
    <scope>NUCLEOTIDE SEQUENCE [LARGE SCALE GENOMIC DNA]</scope>
    <source>
        <strain evidence="9">JN3 / isolate v23.1.3 / race Av1-4-5-6-7-8</strain>
    </source>
</reference>
<dbReference type="InterPro" id="IPR051706">
    <property type="entry name" value="Glycosyltransferase_domain"/>
</dbReference>
<evidence type="ECO:0000256" key="5">
    <source>
        <dbReference type="ARBA" id="ARBA00022989"/>
    </source>
</evidence>
<dbReference type="HOGENOM" id="CLU_036369_3_0_1"/>
<evidence type="ECO:0000313" key="8">
    <source>
        <dbReference type="EMBL" id="CBX91546.1"/>
    </source>
</evidence>
<keyword evidence="3" id="KW-0808">Transferase</keyword>
<dbReference type="Proteomes" id="UP000002668">
    <property type="component" value="Genome"/>
</dbReference>
<dbReference type="GO" id="GO:0000030">
    <property type="term" value="F:mannosyltransferase activity"/>
    <property type="evidence" value="ECO:0007669"/>
    <property type="project" value="TreeGrafter"/>
</dbReference>